<dbReference type="PANTHER" id="PTHR42783:SF3">
    <property type="entry name" value="GLUTAMATE SYNTHASE [NADPH] SMALL CHAIN-RELATED"/>
    <property type="match status" value="1"/>
</dbReference>
<evidence type="ECO:0000256" key="3">
    <source>
        <dbReference type="ARBA" id="ARBA00023014"/>
    </source>
</evidence>
<dbReference type="InterPro" id="IPR036188">
    <property type="entry name" value="FAD/NAD-bd_sf"/>
</dbReference>
<dbReference type="Pfam" id="PF07992">
    <property type="entry name" value="Pyr_redox_2"/>
    <property type="match status" value="1"/>
</dbReference>
<evidence type="ECO:0000313" key="6">
    <source>
        <dbReference type="Proteomes" id="UP001597267"/>
    </source>
</evidence>
<keyword evidence="2" id="KW-0408">Iron</keyword>
<gene>
    <name evidence="5" type="primary">ygfK</name>
    <name evidence="5" type="ORF">ACFQ5M_01845</name>
</gene>
<dbReference type="SUPFAM" id="SSF46548">
    <property type="entry name" value="alpha-helical ferredoxin"/>
    <property type="match status" value="2"/>
</dbReference>
<dbReference type="SUPFAM" id="SSF51395">
    <property type="entry name" value="FMN-linked oxidoreductases"/>
    <property type="match status" value="1"/>
</dbReference>
<evidence type="ECO:0000259" key="4">
    <source>
        <dbReference type="PROSITE" id="PS51379"/>
    </source>
</evidence>
<dbReference type="Gene3D" id="3.50.50.60">
    <property type="entry name" value="FAD/NAD(P)-binding domain"/>
    <property type="match status" value="2"/>
</dbReference>
<proteinExistence type="predicted"/>
<name>A0ABW4J5B3_9LACO</name>
<dbReference type="SUPFAM" id="SSF51971">
    <property type="entry name" value="Nucleotide-binding domain"/>
    <property type="match status" value="1"/>
</dbReference>
<dbReference type="PROSITE" id="PS51379">
    <property type="entry name" value="4FE4S_FER_2"/>
    <property type="match status" value="1"/>
</dbReference>
<dbReference type="PRINTS" id="PR00419">
    <property type="entry name" value="ADXRDTASE"/>
</dbReference>
<dbReference type="RefSeq" id="WP_125712631.1">
    <property type="nucleotide sequence ID" value="NZ_JBHTOP010000002.1"/>
</dbReference>
<dbReference type="Proteomes" id="UP001597267">
    <property type="component" value="Unassembled WGS sequence"/>
</dbReference>
<feature type="domain" description="4Fe-4S ferredoxin-type" evidence="4">
    <location>
        <begin position="906"/>
        <end position="937"/>
    </location>
</feature>
<keyword evidence="3" id="KW-0411">Iron-sulfur</keyword>
<evidence type="ECO:0000313" key="5">
    <source>
        <dbReference type="EMBL" id="MFD1670833.1"/>
    </source>
</evidence>
<dbReference type="InterPro" id="IPR017701">
    <property type="entry name" value="Se_rdtase_YgfK"/>
</dbReference>
<evidence type="ECO:0000256" key="1">
    <source>
        <dbReference type="ARBA" id="ARBA00022723"/>
    </source>
</evidence>
<accession>A0ABW4J5B3</accession>
<dbReference type="PROSITE" id="PS00198">
    <property type="entry name" value="4FE4S_FER_1"/>
    <property type="match status" value="1"/>
</dbReference>
<keyword evidence="6" id="KW-1185">Reference proteome</keyword>
<dbReference type="InterPro" id="IPR023753">
    <property type="entry name" value="FAD/NAD-binding_dom"/>
</dbReference>
<dbReference type="InterPro" id="IPR009051">
    <property type="entry name" value="Helical_ferredxn"/>
</dbReference>
<dbReference type="NCBIfam" id="TIGR03315">
    <property type="entry name" value="Se_ygfK"/>
    <property type="match status" value="1"/>
</dbReference>
<evidence type="ECO:0000256" key="2">
    <source>
        <dbReference type="ARBA" id="ARBA00023004"/>
    </source>
</evidence>
<dbReference type="EMBL" id="JBHTOP010000002">
    <property type="protein sequence ID" value="MFD1670833.1"/>
    <property type="molecule type" value="Genomic_DNA"/>
</dbReference>
<protein>
    <submittedName>
        <fullName evidence="5">Selenate reductase subunit YgfK</fullName>
    </submittedName>
</protein>
<dbReference type="InterPro" id="IPR017896">
    <property type="entry name" value="4Fe4S_Fe-S-bd"/>
</dbReference>
<dbReference type="InterPro" id="IPR017900">
    <property type="entry name" value="4Fe4S_Fe_S_CS"/>
</dbReference>
<organism evidence="5 6">
    <name type="scientific">Agrilactobacillus yilanensis</name>
    <dbReference type="NCBI Taxonomy" id="2485997"/>
    <lineage>
        <taxon>Bacteria</taxon>
        <taxon>Bacillati</taxon>
        <taxon>Bacillota</taxon>
        <taxon>Bacilli</taxon>
        <taxon>Lactobacillales</taxon>
        <taxon>Lactobacillaceae</taxon>
        <taxon>Agrilactobacillus</taxon>
    </lineage>
</organism>
<dbReference type="PANTHER" id="PTHR42783">
    <property type="entry name" value="GLUTAMATE SYNTHASE [NADPH] SMALL CHAIN"/>
    <property type="match status" value="1"/>
</dbReference>
<dbReference type="InterPro" id="IPR028261">
    <property type="entry name" value="DPD_II"/>
</dbReference>
<dbReference type="Pfam" id="PF14691">
    <property type="entry name" value="Fer4_20"/>
    <property type="match status" value="1"/>
</dbReference>
<reference evidence="6" key="1">
    <citation type="journal article" date="2019" name="Int. J. Syst. Evol. Microbiol.">
        <title>The Global Catalogue of Microorganisms (GCM) 10K type strain sequencing project: providing services to taxonomists for standard genome sequencing and annotation.</title>
        <authorList>
            <consortium name="The Broad Institute Genomics Platform"/>
            <consortium name="The Broad Institute Genome Sequencing Center for Infectious Disease"/>
            <person name="Wu L."/>
            <person name="Ma J."/>
        </authorList>
    </citation>
    <scope>NUCLEOTIDE SEQUENCE [LARGE SCALE GENOMIC DNA]</scope>
    <source>
        <strain evidence="6">CCM 8896</strain>
    </source>
</reference>
<sequence length="1006" mass="111595">MSDIMRPISIEALLEWILEEYKRNGTIFGVRKFFQADPNKKISLFGEEMETPVGPAAGPHTQLAQNIIAAYLTGSRFFEVKTVQIIDGENLPVEKPCINARDEAYNVEWSTELRVPDAFEEYAKAWFVLKLLSRELNLGSPDGFIFNMSVGYDLKGIKSEKVQNYIDSMQDASKQPVWEECMTAAKKLLPRFTRINEKYLASISPRVSHSITLSTLHGCPADEIEKIASHLIHEKHLNTFIKCNPTLLGYDYARKVVDELGYDYMSFDDHHFTEDLQFEDAVPMIQRLQALADDEQVSFGVKITNTFPVEIKQNELPGDEMYMSGRSLFPLSIAVAKKLSDAFHGKLQISYSGGADVFNVKDIFEAGIWPITFATTLLKPGAYQRITQIANVVSTLDYPTHVQLKLDKLTELVKKANEQALYQKSVKLPVTPKIAEKLPLLDCYTAPCRGTGGCPINQDVPAYLRYVSEGKYLDALQVIVDKNPLPFITGTICAHPCETKCTRQFYEGAIDIRGVKLEAAEHAYDELLATMEKPTPVKDAPKTAVVGGGPAGISAGYLLAREGMPVTVFDKADEPGGVCTQIVPEFRLSAQSVKNDVGLAKFMGAEFKNGQAAPSLDELHKQGYENVVYAIGAWRHNNLRLTKGSAINSLEFLKANRENTEINPYGENIVVVGGGNTAMDCARAAKRLPGVKQVSLVYRRNKRNMPADEEELIFAMDDGVNFLELLSPISLENNELTCEIMELGERDASGRRAPKGTGKFQKVAADTVISAVGEKIDTEFYQSIGIETDEKGYVKSNPMTLETNLPKTYVIGDANRGPATIVEAIADATKAANNICGEVNGEVHNKNFETDNQNINLAEPRAKRGNLITPDCDTTQAGRCLECSTVCESCVDVCPNRANIVVNVNGNPQIMHIDRMCNECGNCETFCPYSSAPYKDKFTLFNSKEDFNNSTNQGFYVIDAAKKECLVRYDHQEKTIRLTETIVDIPNGLLDLMETVIDDYSYCLAD</sequence>
<keyword evidence="1" id="KW-0479">Metal-binding</keyword>
<dbReference type="Gene3D" id="1.10.1060.10">
    <property type="entry name" value="Alpha-helical ferredoxin"/>
    <property type="match status" value="1"/>
</dbReference>
<comment type="caution">
    <text evidence="5">The sequence shown here is derived from an EMBL/GenBank/DDBJ whole genome shotgun (WGS) entry which is preliminary data.</text>
</comment>